<reference evidence="2 3" key="1">
    <citation type="submission" date="2019-03" db="EMBL/GenBank/DDBJ databases">
        <title>Genomic Encyclopedia of Type Strains, Phase IV (KMG-IV): sequencing the most valuable type-strain genomes for metagenomic binning, comparative biology and taxonomic classification.</title>
        <authorList>
            <person name="Goeker M."/>
        </authorList>
    </citation>
    <scope>NUCLEOTIDE SEQUENCE [LARGE SCALE GENOMIC DNA]</scope>
    <source>
        <strain evidence="2 3">DSM 1837</strain>
    </source>
</reference>
<proteinExistence type="predicted"/>
<gene>
    <name evidence="2" type="ORF">EV674_1554</name>
</gene>
<organism evidence="2 3">
    <name type="scientific">Simplicispira metamorpha</name>
    <dbReference type="NCBI Taxonomy" id="80881"/>
    <lineage>
        <taxon>Bacteria</taxon>
        <taxon>Pseudomonadati</taxon>
        <taxon>Pseudomonadota</taxon>
        <taxon>Betaproteobacteria</taxon>
        <taxon>Burkholderiales</taxon>
        <taxon>Comamonadaceae</taxon>
        <taxon>Simplicispira</taxon>
    </lineage>
</organism>
<comment type="caution">
    <text evidence="2">The sequence shown here is derived from an EMBL/GenBank/DDBJ whole genome shotgun (WGS) entry which is preliminary data.</text>
</comment>
<protein>
    <submittedName>
        <fullName evidence="2">Uncharacterized protein</fullName>
    </submittedName>
</protein>
<keyword evidence="3" id="KW-1185">Reference proteome</keyword>
<evidence type="ECO:0000313" key="3">
    <source>
        <dbReference type="Proteomes" id="UP000295182"/>
    </source>
</evidence>
<dbReference type="AlphaFoldDB" id="A0A4V2SIT2"/>
<name>A0A4V2SIT2_9BURK</name>
<sequence length="76" mass="7980">MANTPQGRTAPASAHAPTGNTPTLDTVALHFEAVNACAMARWYAARHQHAAAARKSAQALTALRRLAAFERAEVAA</sequence>
<accession>A0A4V2SIT2</accession>
<dbReference type="RefSeq" id="WP_132750517.1">
    <property type="nucleotide sequence ID" value="NZ_SLXH01000055.1"/>
</dbReference>
<dbReference type="Proteomes" id="UP000295182">
    <property type="component" value="Unassembled WGS sequence"/>
</dbReference>
<evidence type="ECO:0000256" key="1">
    <source>
        <dbReference type="SAM" id="MobiDB-lite"/>
    </source>
</evidence>
<dbReference type="EMBL" id="SLXH01000055">
    <property type="protein sequence ID" value="TCP10797.1"/>
    <property type="molecule type" value="Genomic_DNA"/>
</dbReference>
<evidence type="ECO:0000313" key="2">
    <source>
        <dbReference type="EMBL" id="TCP10797.1"/>
    </source>
</evidence>
<feature type="region of interest" description="Disordered" evidence="1">
    <location>
        <begin position="1"/>
        <end position="22"/>
    </location>
</feature>